<keyword evidence="3" id="KW-1185">Reference proteome</keyword>
<feature type="transmembrane region" description="Helical" evidence="1">
    <location>
        <begin position="123"/>
        <end position="145"/>
    </location>
</feature>
<dbReference type="AlphaFoldDB" id="A0AAP5M3U0"/>
<protein>
    <submittedName>
        <fullName evidence="2">Uncharacterized protein</fullName>
    </submittedName>
</protein>
<reference evidence="3" key="1">
    <citation type="journal article" date="2021" name="Science">
        <title>Hunting the eagle killer: A cyanobacterial neurotoxin causes vacuolar myelinopathy.</title>
        <authorList>
            <person name="Breinlinger S."/>
            <person name="Phillips T.J."/>
            <person name="Haram B.N."/>
            <person name="Mares J."/>
            <person name="Martinez Yerena J.A."/>
            <person name="Hrouzek P."/>
            <person name="Sobotka R."/>
            <person name="Henderson W.M."/>
            <person name="Schmieder P."/>
            <person name="Williams S.M."/>
            <person name="Lauderdale J.D."/>
            <person name="Wilde H.D."/>
            <person name="Gerrin W."/>
            <person name="Kust A."/>
            <person name="Washington J.W."/>
            <person name="Wagner C."/>
            <person name="Geier B."/>
            <person name="Liebeke M."/>
            <person name="Enke H."/>
            <person name="Niedermeyer T.H.J."/>
            <person name="Wilde S.B."/>
        </authorList>
    </citation>
    <scope>NUCLEOTIDE SEQUENCE [LARGE SCALE GENOMIC DNA]</scope>
    <source>
        <strain evidence="3">Thurmond2011</strain>
    </source>
</reference>
<evidence type="ECO:0000313" key="3">
    <source>
        <dbReference type="Proteomes" id="UP000667802"/>
    </source>
</evidence>
<feature type="transmembrane region" description="Helical" evidence="1">
    <location>
        <begin position="472"/>
        <end position="492"/>
    </location>
</feature>
<keyword evidence="1" id="KW-0472">Membrane</keyword>
<feature type="transmembrane region" description="Helical" evidence="1">
    <location>
        <begin position="231"/>
        <end position="250"/>
    </location>
</feature>
<feature type="transmembrane region" description="Helical" evidence="1">
    <location>
        <begin position="282"/>
        <end position="315"/>
    </location>
</feature>
<organism evidence="2 3">
    <name type="scientific">Aetokthonos hydrillicola Thurmond2011</name>
    <dbReference type="NCBI Taxonomy" id="2712845"/>
    <lineage>
        <taxon>Bacteria</taxon>
        <taxon>Bacillati</taxon>
        <taxon>Cyanobacteriota</taxon>
        <taxon>Cyanophyceae</taxon>
        <taxon>Nostocales</taxon>
        <taxon>Hapalosiphonaceae</taxon>
        <taxon>Aetokthonos</taxon>
    </lineage>
</organism>
<comment type="caution">
    <text evidence="2">The sequence shown here is derived from an EMBL/GenBank/DDBJ whole genome shotgun (WGS) entry which is preliminary data.</text>
</comment>
<feature type="transmembrane region" description="Helical" evidence="1">
    <location>
        <begin position="447"/>
        <end position="466"/>
    </location>
</feature>
<feature type="transmembrane region" description="Helical" evidence="1">
    <location>
        <begin position="499"/>
        <end position="520"/>
    </location>
</feature>
<proteinExistence type="predicted"/>
<evidence type="ECO:0000256" key="1">
    <source>
        <dbReference type="SAM" id="Phobius"/>
    </source>
</evidence>
<sequence>MLVNKIVNFKNILISNPNKALLILFLIESFSYFTIGHFLIESAYKGEAVSILNSFVKGRYENSLDFYFKRGDMFYLIFNILVYSFIYSSSFIFKTFRDRQQILISFKTKTAPDWLSIVKSKEIVSSFILFLIFYGLYLYFGFLLIHQHDKMDFFGGDLWKAGRYWTTFSAQKPFYFKGSHPLFLLFVCPWGTLINSLIKSPEITVLILNSFFGAFAVFLTSIFFNKLIEKPTQALLISTVFGLTMSQLVFSTVPETYALAGCSIITTYILFFNFIENKKLDIGYWILAGIFTFGVTITNFIQTLVCFTIAVLALKTNKNKVSLISEYIGTVVTLAFVLSIFQKIIIIHAPYFFLPDMLTTETKYIKSFLFSQPLTVIQELLKHFFLVNFVSSSPFNTLHPENGSAIELTFFMRNLDYSLIGAIGTIIWILLLILGVYKNILSAHKNIVVLALCGNLLFNLTLYSIFGVNEMFLYTCNFTFIVLALATNQSLLNKLYIRVGLISLIILMLINNLTIVKAIASV</sequence>
<feature type="transmembrane region" description="Helical" evidence="1">
    <location>
        <begin position="181"/>
        <end position="198"/>
    </location>
</feature>
<dbReference type="RefSeq" id="WP_208341857.1">
    <property type="nucleotide sequence ID" value="NZ_CAWQFN010000032.1"/>
</dbReference>
<feature type="transmembrane region" description="Helical" evidence="1">
    <location>
        <begin position="327"/>
        <end position="353"/>
    </location>
</feature>
<feature type="transmembrane region" description="Helical" evidence="1">
    <location>
        <begin position="417"/>
        <end position="435"/>
    </location>
</feature>
<accession>A0AAP5M3U0</accession>
<feature type="transmembrane region" description="Helical" evidence="1">
    <location>
        <begin position="73"/>
        <end position="93"/>
    </location>
</feature>
<evidence type="ECO:0000313" key="2">
    <source>
        <dbReference type="EMBL" id="MDR9894156.1"/>
    </source>
</evidence>
<dbReference type="Proteomes" id="UP000667802">
    <property type="component" value="Unassembled WGS sequence"/>
</dbReference>
<feature type="transmembrane region" description="Helical" evidence="1">
    <location>
        <begin position="257"/>
        <end position="276"/>
    </location>
</feature>
<dbReference type="EMBL" id="JAALHA020000002">
    <property type="protein sequence ID" value="MDR9894156.1"/>
    <property type="molecule type" value="Genomic_DNA"/>
</dbReference>
<feature type="transmembrane region" description="Helical" evidence="1">
    <location>
        <begin position="20"/>
        <end position="40"/>
    </location>
</feature>
<name>A0AAP5M3U0_9CYAN</name>
<keyword evidence="1" id="KW-0812">Transmembrane</keyword>
<gene>
    <name evidence="2" type="ORF">G7B40_006165</name>
</gene>
<keyword evidence="1" id="KW-1133">Transmembrane helix</keyword>
<feature type="transmembrane region" description="Helical" evidence="1">
    <location>
        <begin position="205"/>
        <end position="225"/>
    </location>
</feature>